<dbReference type="SMART" id="SM01048">
    <property type="entry name" value="C6"/>
    <property type="match status" value="1"/>
</dbReference>
<sequence>MEFNPDWSNSSNIPGNDSVIVSLGCNTHKQWTFSLEGVTIVVTGIDCLALPLPITTTPAITTPTTTTVKTCDSCFLAQLNLTNTEHGGFAPTSGNITTDINGCANIPIICSAPGKTVHMFSNGPQLGSGSGTPNSLNVTLACNNNREWTYLTNTVITLIYCLAI</sequence>
<dbReference type="AlphaFoldDB" id="A0A914DJX4"/>
<keyword evidence="2" id="KW-1185">Reference proteome</keyword>
<dbReference type="InterPro" id="IPR002601">
    <property type="entry name" value="C6_domain"/>
</dbReference>
<protein>
    <submittedName>
        <fullName evidence="3">C6 domain-containing protein</fullName>
    </submittedName>
</protein>
<accession>A0A914DJX4</accession>
<evidence type="ECO:0000313" key="3">
    <source>
        <dbReference type="WBParaSite" id="ACRNAN_scaffold2737.g15420.t1"/>
    </source>
</evidence>
<organism evidence="2 3">
    <name type="scientific">Acrobeloides nanus</name>
    <dbReference type="NCBI Taxonomy" id="290746"/>
    <lineage>
        <taxon>Eukaryota</taxon>
        <taxon>Metazoa</taxon>
        <taxon>Ecdysozoa</taxon>
        <taxon>Nematoda</taxon>
        <taxon>Chromadorea</taxon>
        <taxon>Rhabditida</taxon>
        <taxon>Tylenchina</taxon>
        <taxon>Cephalobomorpha</taxon>
        <taxon>Cephaloboidea</taxon>
        <taxon>Cephalobidae</taxon>
        <taxon>Acrobeloides</taxon>
    </lineage>
</organism>
<reference evidence="3" key="1">
    <citation type="submission" date="2022-11" db="UniProtKB">
        <authorList>
            <consortium name="WormBaseParasite"/>
        </authorList>
    </citation>
    <scope>IDENTIFICATION</scope>
</reference>
<name>A0A914DJX4_9BILA</name>
<feature type="domain" description="C6" evidence="1">
    <location>
        <begin position="71"/>
        <end position="161"/>
    </location>
</feature>
<evidence type="ECO:0000259" key="1">
    <source>
        <dbReference type="SMART" id="SM01048"/>
    </source>
</evidence>
<evidence type="ECO:0000313" key="2">
    <source>
        <dbReference type="Proteomes" id="UP000887540"/>
    </source>
</evidence>
<dbReference type="WBParaSite" id="ACRNAN_scaffold2737.g15420.t1">
    <property type="protein sequence ID" value="ACRNAN_scaffold2737.g15420.t1"/>
    <property type="gene ID" value="ACRNAN_scaffold2737.g15420"/>
</dbReference>
<proteinExistence type="predicted"/>
<dbReference type="Proteomes" id="UP000887540">
    <property type="component" value="Unplaced"/>
</dbReference>